<evidence type="ECO:0000313" key="2">
    <source>
        <dbReference type="EMBL" id="CEI83564.1"/>
    </source>
</evidence>
<dbReference type="Gene3D" id="3.40.50.150">
    <property type="entry name" value="Vaccinia Virus protein VP39"/>
    <property type="match status" value="1"/>
</dbReference>
<evidence type="ECO:0000313" key="3">
    <source>
        <dbReference type="Proteomes" id="UP000040453"/>
    </source>
</evidence>
<dbReference type="AlphaFoldDB" id="A0A0A1MVC5"/>
<dbReference type="InterPro" id="IPR029063">
    <property type="entry name" value="SAM-dependent_MTases_sf"/>
</dbReference>
<keyword evidence="2" id="KW-0489">Methyltransferase</keyword>
<protein>
    <submittedName>
        <fullName evidence="2">Demethylmenaquinone methyltransferase</fullName>
    </submittedName>
</protein>
<reference evidence="2 3" key="1">
    <citation type="submission" date="2014-11" db="EMBL/GenBank/DDBJ databases">
        <authorList>
            <person name="Urmite Genomes Urmite Genomes"/>
        </authorList>
    </citation>
    <scope>NUCLEOTIDE SEQUENCE [LARGE SCALE GENOMIC DNA]</scope>
    <source>
        <strain evidence="2 3">Oc5</strain>
    </source>
</reference>
<sequence>MLKMIIFAMVPMSISIFYAWRFASRKREIPCPFWLRWLVELDNPFTKPNKANEIIEQSGIQPGMHVIDLGCGPGRVTIPAAERVGFNGKITALDIQDEMLQRVEKKVQRRNLKNIELVQGKIGLGQLRQSPCDHVLLVNVLGEIPDRQAALEEIFNILKPGGILTVAETIFDPHFQRREEVSKLADKAGFYEAGFNGNWAAYSLLLRKPVSR</sequence>
<dbReference type="Proteomes" id="UP000040453">
    <property type="component" value="Unassembled WGS sequence"/>
</dbReference>
<accession>A0A0A1MVC5</accession>
<dbReference type="GO" id="GO:0032259">
    <property type="term" value="P:methylation"/>
    <property type="evidence" value="ECO:0007669"/>
    <property type="project" value="UniProtKB-KW"/>
</dbReference>
<keyword evidence="2" id="KW-0808">Transferase</keyword>
<dbReference type="Pfam" id="PF13847">
    <property type="entry name" value="Methyltransf_31"/>
    <property type="match status" value="1"/>
</dbReference>
<dbReference type="InterPro" id="IPR025714">
    <property type="entry name" value="Methyltranfer_dom"/>
</dbReference>
<keyword evidence="3" id="KW-1185">Reference proteome</keyword>
<dbReference type="SUPFAM" id="SSF53335">
    <property type="entry name" value="S-adenosyl-L-methionine-dependent methyltransferases"/>
    <property type="match status" value="1"/>
</dbReference>
<dbReference type="EMBL" id="CDGG01000001">
    <property type="protein sequence ID" value="CEI83564.1"/>
    <property type="molecule type" value="Genomic_DNA"/>
</dbReference>
<dbReference type="PANTHER" id="PTHR43861">
    <property type="entry name" value="TRANS-ACONITATE 2-METHYLTRANSFERASE-RELATED"/>
    <property type="match status" value="1"/>
</dbReference>
<gene>
    <name evidence="2" type="primary">ubiE_4</name>
    <name evidence="2" type="ORF">BN997_03481</name>
</gene>
<dbReference type="RefSeq" id="WP_217492003.1">
    <property type="nucleotide sequence ID" value="NZ_CDGG01000001.1"/>
</dbReference>
<proteinExistence type="predicted"/>
<evidence type="ECO:0000259" key="1">
    <source>
        <dbReference type="Pfam" id="PF13847"/>
    </source>
</evidence>
<name>A0A0A1MVC5_9BACI</name>
<dbReference type="CDD" id="cd02440">
    <property type="entry name" value="AdoMet_MTases"/>
    <property type="match status" value="1"/>
</dbReference>
<dbReference type="STRING" id="545501.BN997_03481"/>
<dbReference type="PANTHER" id="PTHR43861:SF1">
    <property type="entry name" value="TRANS-ACONITATE 2-METHYLTRANSFERASE"/>
    <property type="match status" value="1"/>
</dbReference>
<dbReference type="GO" id="GO:0008168">
    <property type="term" value="F:methyltransferase activity"/>
    <property type="evidence" value="ECO:0007669"/>
    <property type="project" value="UniProtKB-KW"/>
</dbReference>
<organism evidence="2 3">
    <name type="scientific">Oceanobacillus oncorhynchi</name>
    <dbReference type="NCBI Taxonomy" id="545501"/>
    <lineage>
        <taxon>Bacteria</taxon>
        <taxon>Bacillati</taxon>
        <taxon>Bacillota</taxon>
        <taxon>Bacilli</taxon>
        <taxon>Bacillales</taxon>
        <taxon>Bacillaceae</taxon>
        <taxon>Oceanobacillus</taxon>
    </lineage>
</organism>
<feature type="domain" description="Methyltransferase" evidence="1">
    <location>
        <begin position="61"/>
        <end position="170"/>
    </location>
</feature>